<proteinExistence type="predicted"/>
<dbReference type="KEGG" id="nsm:JO391_07125"/>
<sequence length="57" mass="6593">MGWLLRMSQWARNPPSARMATVILVVVLLCLSLVAVEHIWGWPDWLTVNRVPRRIPS</sequence>
<accession>A0A8G0ZVK6</accession>
<dbReference type="Proteomes" id="UP000826300">
    <property type="component" value="Chromosome"/>
</dbReference>
<reference evidence="1" key="1">
    <citation type="submission" date="2021-02" db="EMBL/GenBank/DDBJ databases">
        <title>Rhodobacter shimadae sp. nov., an aerobic anoxygenic phototrophic bacterium isolated from a hot spring.</title>
        <authorList>
            <person name="Muramatsu S."/>
            <person name="Haruta S."/>
            <person name="Hirose S."/>
            <person name="Hanada S."/>
        </authorList>
    </citation>
    <scope>NUCLEOTIDE SEQUENCE</scope>
    <source>
        <strain evidence="1">N10</strain>
    </source>
</reference>
<evidence type="ECO:0000313" key="2">
    <source>
        <dbReference type="Proteomes" id="UP000826300"/>
    </source>
</evidence>
<name>A0A8G0ZVK6_9RHOB</name>
<protein>
    <submittedName>
        <fullName evidence="1">Uncharacterized protein</fullName>
    </submittedName>
</protein>
<gene>
    <name evidence="1" type="ORF">JO391_07125</name>
</gene>
<evidence type="ECO:0000313" key="1">
    <source>
        <dbReference type="EMBL" id="QYZ71269.1"/>
    </source>
</evidence>
<organism evidence="1 2">
    <name type="scientific">Neotabrizicola shimadae</name>
    <dbReference type="NCBI Taxonomy" id="2807096"/>
    <lineage>
        <taxon>Bacteria</taxon>
        <taxon>Pseudomonadati</taxon>
        <taxon>Pseudomonadota</taxon>
        <taxon>Alphaproteobacteria</taxon>
        <taxon>Rhodobacterales</taxon>
        <taxon>Paracoccaceae</taxon>
        <taxon>Neotabrizicola</taxon>
    </lineage>
</organism>
<dbReference type="EMBL" id="CP069370">
    <property type="protein sequence ID" value="QYZ71269.1"/>
    <property type="molecule type" value="Genomic_DNA"/>
</dbReference>
<dbReference type="AlphaFoldDB" id="A0A8G0ZVK6"/>
<dbReference type="RefSeq" id="WP_220663713.1">
    <property type="nucleotide sequence ID" value="NZ_CP069370.1"/>
</dbReference>
<keyword evidence="2" id="KW-1185">Reference proteome</keyword>